<accession>A0AAI9V8I8</accession>
<dbReference type="Proteomes" id="UP001239213">
    <property type="component" value="Unassembled WGS sequence"/>
</dbReference>
<organism evidence="2 3">
    <name type="scientific">Colletotrichum cuscutae</name>
    <dbReference type="NCBI Taxonomy" id="1209917"/>
    <lineage>
        <taxon>Eukaryota</taxon>
        <taxon>Fungi</taxon>
        <taxon>Dikarya</taxon>
        <taxon>Ascomycota</taxon>
        <taxon>Pezizomycotina</taxon>
        <taxon>Sordariomycetes</taxon>
        <taxon>Hypocreomycetidae</taxon>
        <taxon>Glomerellales</taxon>
        <taxon>Glomerellaceae</taxon>
        <taxon>Colletotrichum</taxon>
        <taxon>Colletotrichum acutatum species complex</taxon>
    </lineage>
</organism>
<feature type="compositionally biased region" description="Polar residues" evidence="1">
    <location>
        <begin position="93"/>
        <end position="121"/>
    </location>
</feature>
<dbReference type="EMBL" id="MPDP01000214">
    <property type="protein sequence ID" value="KAK1470953.1"/>
    <property type="molecule type" value="Genomic_DNA"/>
</dbReference>
<evidence type="ECO:0000313" key="2">
    <source>
        <dbReference type="EMBL" id="KAK1470953.1"/>
    </source>
</evidence>
<feature type="region of interest" description="Disordered" evidence="1">
    <location>
        <begin position="199"/>
        <end position="218"/>
    </location>
</feature>
<sequence length="218" mass="23422">MIPATLLLPDLAAYLTKPCLALQFTSFLSHCVKETNTASRPQTTVRMHQDPESLKIETLKTISLRSTLAESIDVPQASTWSTSSGLDMRRNSEPGSSSLDLANIPQVTSYNPSTHTVQSSLTKHRRPSLARPAGTTHTRAQVPAVISYTKTQANNVPGPHIEPLLPTTTSDRAAIAAGAGTQEPSLAFRARNNRWDAADTHRTEGNSQSATATQALAL</sequence>
<protein>
    <submittedName>
        <fullName evidence="2">Uncharacterized protein</fullName>
    </submittedName>
</protein>
<feature type="compositionally biased region" description="Polar residues" evidence="1">
    <location>
        <begin position="205"/>
        <end position="218"/>
    </location>
</feature>
<feature type="region of interest" description="Disordered" evidence="1">
    <location>
        <begin position="78"/>
        <end position="138"/>
    </location>
</feature>
<gene>
    <name evidence="2" type="ORF">CCUS01_17420</name>
</gene>
<reference evidence="2" key="1">
    <citation type="submission" date="2016-11" db="EMBL/GenBank/DDBJ databases">
        <title>The genome sequence of Colletotrichum cuscutae.</title>
        <authorList>
            <person name="Baroncelli R."/>
        </authorList>
    </citation>
    <scope>NUCLEOTIDE SEQUENCE</scope>
    <source>
        <strain evidence="2">IMI 304802</strain>
    </source>
</reference>
<dbReference type="AlphaFoldDB" id="A0AAI9V8I8"/>
<proteinExistence type="predicted"/>
<comment type="caution">
    <text evidence="2">The sequence shown here is derived from an EMBL/GenBank/DDBJ whole genome shotgun (WGS) entry which is preliminary data.</text>
</comment>
<name>A0AAI9V8I8_9PEZI</name>
<evidence type="ECO:0000313" key="3">
    <source>
        <dbReference type="Proteomes" id="UP001239213"/>
    </source>
</evidence>
<keyword evidence="3" id="KW-1185">Reference proteome</keyword>
<evidence type="ECO:0000256" key="1">
    <source>
        <dbReference type="SAM" id="MobiDB-lite"/>
    </source>
</evidence>